<evidence type="ECO:0000313" key="4">
    <source>
        <dbReference type="Proteomes" id="UP000677413"/>
    </source>
</evidence>
<evidence type="ECO:0000313" key="3">
    <source>
        <dbReference type="EMBL" id="MBQ0855454.1"/>
    </source>
</evidence>
<evidence type="ECO:0000259" key="2">
    <source>
        <dbReference type="Pfam" id="PF03771"/>
    </source>
</evidence>
<name>A0A940Y180_9ACTN</name>
<feature type="region of interest" description="Disordered" evidence="1">
    <location>
        <begin position="268"/>
        <end position="294"/>
    </location>
</feature>
<evidence type="ECO:0000256" key="1">
    <source>
        <dbReference type="SAM" id="MobiDB-lite"/>
    </source>
</evidence>
<keyword evidence="4" id="KW-1185">Reference proteome</keyword>
<dbReference type="Pfam" id="PF03771">
    <property type="entry name" value="SPDY"/>
    <property type="match status" value="2"/>
</dbReference>
<reference evidence="3 4" key="1">
    <citation type="submission" date="2021-04" db="EMBL/GenBank/DDBJ databases">
        <authorList>
            <person name="Tang X."/>
            <person name="Zhou X."/>
            <person name="Chen X."/>
            <person name="Cernava T."/>
            <person name="Zhang C."/>
        </authorList>
    </citation>
    <scope>NUCLEOTIDE SEQUENCE [LARGE SCALE GENOMIC DNA]</scope>
    <source>
        <strain evidence="3 4">BH-SS-21</strain>
    </source>
</reference>
<accession>A0A940Y180</accession>
<dbReference type="Proteomes" id="UP000677413">
    <property type="component" value="Unassembled WGS sequence"/>
</dbReference>
<organism evidence="3 4">
    <name type="scientific">Streptomyces liliiviolaceus</name>
    <dbReference type="NCBI Taxonomy" id="2823109"/>
    <lineage>
        <taxon>Bacteria</taxon>
        <taxon>Bacillati</taxon>
        <taxon>Actinomycetota</taxon>
        <taxon>Actinomycetes</taxon>
        <taxon>Kitasatosporales</taxon>
        <taxon>Streptomycetaceae</taxon>
        <taxon>Streptomyces</taxon>
    </lineage>
</organism>
<feature type="domain" description="DUF317" evidence="2">
    <location>
        <begin position="55"/>
        <end position="115"/>
    </location>
</feature>
<dbReference type="EMBL" id="JAGPYQ010000002">
    <property type="protein sequence ID" value="MBQ0855454.1"/>
    <property type="molecule type" value="Genomic_DNA"/>
</dbReference>
<feature type="compositionally biased region" description="Low complexity" evidence="1">
    <location>
        <begin position="268"/>
        <end position="280"/>
    </location>
</feature>
<dbReference type="AlphaFoldDB" id="A0A940Y180"/>
<proteinExistence type="predicted"/>
<protein>
    <submittedName>
        <fullName evidence="3">DUF317 domain-containing protein</fullName>
    </submittedName>
</protein>
<sequence>MSPQATQQPDIDGDVYVTPRYLAAATYPGDPALEPLLALSWDLRHDDLGNVYVNAPDERVRLGYLPEGEDDGLWRINAYTNAHKDLFGLPAWGVCFNDRVPTEFVQAFTTALATAYEQGPDAYLARPDSGTDEHDPFLAIVPLLKQGWEIDHPRWGVLAVQAPDGLAGLEFTTGHLDPEAELTTRDARWQLWAGKSIDRPAWYATASTDTPVALLAAVTQCVADPAPLPRWRKETFSYMKDMAQLTSILPPRPPAPTPLDVQRAFASRRPAALPAASVPRWSTTSRPALPGPRR</sequence>
<gene>
    <name evidence="3" type="ORF">J8N05_45630</name>
</gene>
<feature type="domain" description="DUF317" evidence="2">
    <location>
        <begin position="162"/>
        <end position="228"/>
    </location>
</feature>
<dbReference type="InterPro" id="IPR005523">
    <property type="entry name" value="DUF317_SPDY"/>
</dbReference>
<dbReference type="RefSeq" id="WP_210893821.1">
    <property type="nucleotide sequence ID" value="NZ_JAGPYQ010000002.1"/>
</dbReference>
<comment type="caution">
    <text evidence="3">The sequence shown here is derived from an EMBL/GenBank/DDBJ whole genome shotgun (WGS) entry which is preliminary data.</text>
</comment>